<dbReference type="Pfam" id="PF07883">
    <property type="entry name" value="Cupin_2"/>
    <property type="match status" value="1"/>
</dbReference>
<sequence length="109" mass="11663">MALAHASPGQALDVRPLGPRLADAKTSALFKSEDLEILRLVLLAGRSFPQHKVPGEVTIHCLEGSLDIQLEARSVRLEAGALLFLTRHTVHAVHAVTDASALVTICLKP</sequence>
<dbReference type="STRING" id="225991.MA05_03760"/>
<keyword evidence="3" id="KW-1185">Reference proteome</keyword>
<evidence type="ECO:0000313" key="2">
    <source>
        <dbReference type="EMBL" id="EXU80678.1"/>
    </source>
</evidence>
<dbReference type="Proteomes" id="UP000020766">
    <property type="component" value="Unassembled WGS sequence"/>
</dbReference>
<protein>
    <submittedName>
        <fullName evidence="2">Cupin</fullName>
    </submittedName>
</protein>
<gene>
    <name evidence="2" type="ORF">AX13_15565</name>
</gene>
<organism evidence="2 3">
    <name type="scientific">Comamonas aquatica DA1877</name>
    <dbReference type="NCBI Taxonomy" id="1457173"/>
    <lineage>
        <taxon>Bacteria</taxon>
        <taxon>Pseudomonadati</taxon>
        <taxon>Pseudomonadota</taxon>
        <taxon>Betaproteobacteria</taxon>
        <taxon>Burkholderiales</taxon>
        <taxon>Comamonadaceae</taxon>
        <taxon>Comamonas</taxon>
    </lineage>
</organism>
<name>A0A014NMI2_9BURK</name>
<dbReference type="RefSeq" id="WP_042414899.1">
    <property type="nucleotide sequence ID" value="NZ_JBOK01000006.1"/>
</dbReference>
<proteinExistence type="predicted"/>
<comment type="caution">
    <text evidence="2">The sequence shown here is derived from an EMBL/GenBank/DDBJ whole genome shotgun (WGS) entry which is preliminary data.</text>
</comment>
<dbReference type="InterPro" id="IPR013096">
    <property type="entry name" value="Cupin_2"/>
</dbReference>
<dbReference type="EMBL" id="JBOK01000006">
    <property type="protein sequence ID" value="EXU80678.1"/>
    <property type="molecule type" value="Genomic_DNA"/>
</dbReference>
<dbReference type="Gene3D" id="2.60.120.10">
    <property type="entry name" value="Jelly Rolls"/>
    <property type="match status" value="1"/>
</dbReference>
<dbReference type="AlphaFoldDB" id="A0A014NMI2"/>
<accession>A0A014NMI2</accession>
<reference evidence="2 3" key="1">
    <citation type="submission" date="2014-01" db="EMBL/GenBank/DDBJ databases">
        <title>Interspecies Systems Biology Uncovers Metabolites Affecting C. elegans Gene Expression and Life History Traits.</title>
        <authorList>
            <person name="Watson E."/>
            <person name="Macneil L.T."/>
            <person name="Ritter A.D."/>
            <person name="Yilmaz L.S."/>
            <person name="Rosebrock A.P."/>
            <person name="Caudy A.A."/>
            <person name="Walhout A.J."/>
        </authorList>
    </citation>
    <scope>NUCLEOTIDE SEQUENCE [LARGE SCALE GENOMIC DNA]</scope>
    <source>
        <strain evidence="2 3">DA1877</strain>
    </source>
</reference>
<dbReference type="PATRIC" id="fig|1457173.3.peg.1372"/>
<dbReference type="InterPro" id="IPR014710">
    <property type="entry name" value="RmlC-like_jellyroll"/>
</dbReference>
<feature type="domain" description="Cupin type-2" evidence="1">
    <location>
        <begin position="41"/>
        <end position="103"/>
    </location>
</feature>
<dbReference type="GeneID" id="74939878"/>
<dbReference type="InterPro" id="IPR011051">
    <property type="entry name" value="RmlC_Cupin_sf"/>
</dbReference>
<evidence type="ECO:0000259" key="1">
    <source>
        <dbReference type="Pfam" id="PF07883"/>
    </source>
</evidence>
<evidence type="ECO:0000313" key="3">
    <source>
        <dbReference type="Proteomes" id="UP000020766"/>
    </source>
</evidence>
<dbReference type="SUPFAM" id="SSF51182">
    <property type="entry name" value="RmlC-like cupins"/>
    <property type="match status" value="1"/>
</dbReference>